<reference evidence="1" key="1">
    <citation type="submission" date="2019-12" db="EMBL/GenBank/DDBJ databases">
        <authorList>
            <person name="Cremers G."/>
        </authorList>
    </citation>
    <scope>NUCLEOTIDE SEQUENCE</scope>
    <source>
        <strain evidence="1">Mbul1</strain>
    </source>
</reference>
<dbReference type="AlphaFoldDB" id="A0A679IWW1"/>
<evidence type="ECO:0000313" key="1">
    <source>
        <dbReference type="EMBL" id="CAA2101600.1"/>
    </source>
</evidence>
<dbReference type="EMBL" id="LR743504">
    <property type="protein sequence ID" value="CAA2101600.1"/>
    <property type="molecule type" value="Genomic_DNA"/>
</dbReference>
<gene>
    <name evidence="1" type="ORF">MBUL_01258</name>
</gene>
<dbReference type="Gene3D" id="3.90.1480.20">
    <property type="entry name" value="Glycosyl transferase family 29"/>
    <property type="match status" value="1"/>
</dbReference>
<dbReference type="InterPro" id="IPR038578">
    <property type="entry name" value="GT29-like_sf"/>
</dbReference>
<proteinExistence type="predicted"/>
<sequence length="212" mass="22832">MSIQPVSAQPMSSWPDLDDPHLALVGNAPEIGDHGRAIDGASCVVRFNNAAGFGGPAGSRVTLLALVNRGGQARAWVEDDGFLDRPVIRQAHHYLLAFPELSPDEEGAHERVCWTAPLRDKLARRPVHVLPSALHDRARQQLAPLVSGTPNPSTGFLVALAILEGRSPSLPPIDVYGFGFAGWSGHPWDAERDWFTARGEAGRLRLHPPAAS</sequence>
<accession>A0A679IWW1</accession>
<protein>
    <submittedName>
        <fullName evidence="1">Uncharacterized protein</fullName>
    </submittedName>
</protein>
<name>A0A679IWW1_9HYPH</name>
<organism evidence="1">
    <name type="scientific">Methylobacterium bullatum</name>
    <dbReference type="NCBI Taxonomy" id="570505"/>
    <lineage>
        <taxon>Bacteria</taxon>
        <taxon>Pseudomonadati</taxon>
        <taxon>Pseudomonadota</taxon>
        <taxon>Alphaproteobacteria</taxon>
        <taxon>Hyphomicrobiales</taxon>
        <taxon>Methylobacteriaceae</taxon>
        <taxon>Methylobacterium</taxon>
    </lineage>
</organism>